<sequence>MARDSNEKRTRLRQQCREALANHIYDLLAVRDHPRAVRLKPGPRDGLANGSVGLYDATCRDIGRSIEAVRPVAVADVARGSERPSMSDNDESLTARIERLVRENNQQREELDRLQHKVTEVTDISEGWKMRCTQLEKDLLREQSIVCSLEEALSDLQRHVHEAVQSSRQRRFRQVNCEDTALAPTEVDRN</sequence>
<reference evidence="2 3" key="1">
    <citation type="submission" date="2018-07" db="EMBL/GenBank/DDBJ databases">
        <title>The genomes of Aspergillus section Nigri reveals drivers in fungal speciation.</title>
        <authorList>
            <consortium name="DOE Joint Genome Institute"/>
            <person name="Vesth T.C."/>
            <person name="Nybo J."/>
            <person name="Theobald S."/>
            <person name="Brandl J."/>
            <person name="Frisvad J.C."/>
            <person name="Nielsen K.F."/>
            <person name="Lyhne E.K."/>
            <person name="Kogle M.E."/>
            <person name="Kuo A."/>
            <person name="Riley R."/>
            <person name="Clum A."/>
            <person name="Nolan M."/>
            <person name="Lipzen A."/>
            <person name="Salamov A."/>
            <person name="Henrissat B."/>
            <person name="Wiebenga A."/>
            <person name="De vries R.P."/>
            <person name="Grigoriev I.V."/>
            <person name="Mortensen U.H."/>
            <person name="Andersen M.R."/>
            <person name="Baker S.E."/>
        </authorList>
    </citation>
    <scope>NUCLEOTIDE SEQUENCE [LARGE SCALE GENOMIC DNA]</scope>
    <source>
        <strain evidence="2 3">CBS 139.54b</strain>
    </source>
</reference>
<keyword evidence="1" id="KW-0175">Coiled coil</keyword>
<dbReference type="EMBL" id="KZ852113">
    <property type="protein sequence ID" value="RDH26858.1"/>
    <property type="molecule type" value="Genomic_DNA"/>
</dbReference>
<dbReference type="Proteomes" id="UP000253729">
    <property type="component" value="Unassembled WGS sequence"/>
</dbReference>
<feature type="coiled-coil region" evidence="1">
    <location>
        <begin position="90"/>
        <end position="124"/>
    </location>
</feature>
<protein>
    <submittedName>
        <fullName evidence="2">Uncharacterized protein</fullName>
    </submittedName>
</protein>
<name>A0A3F3PIY5_9EURO</name>
<keyword evidence="3" id="KW-1185">Reference proteome</keyword>
<dbReference type="AlphaFoldDB" id="A0A3F3PIY5"/>
<dbReference type="GeneID" id="38140976"/>
<evidence type="ECO:0000313" key="2">
    <source>
        <dbReference type="EMBL" id="RDH26858.1"/>
    </source>
</evidence>
<organism evidence="2 3">
    <name type="scientific">Aspergillus welwitschiae</name>
    <dbReference type="NCBI Taxonomy" id="1341132"/>
    <lineage>
        <taxon>Eukaryota</taxon>
        <taxon>Fungi</taxon>
        <taxon>Dikarya</taxon>
        <taxon>Ascomycota</taxon>
        <taxon>Pezizomycotina</taxon>
        <taxon>Eurotiomycetes</taxon>
        <taxon>Eurotiomycetidae</taxon>
        <taxon>Eurotiales</taxon>
        <taxon>Aspergillaceae</taxon>
        <taxon>Aspergillus</taxon>
        <taxon>Aspergillus subgen. Circumdati</taxon>
    </lineage>
</organism>
<proteinExistence type="predicted"/>
<gene>
    <name evidence="2" type="ORF">BDQ94DRAFT_176103</name>
</gene>
<dbReference type="STRING" id="1341132.A0A3F3PIY5"/>
<evidence type="ECO:0000256" key="1">
    <source>
        <dbReference type="SAM" id="Coils"/>
    </source>
</evidence>
<evidence type="ECO:0000313" key="3">
    <source>
        <dbReference type="Proteomes" id="UP000253729"/>
    </source>
</evidence>
<accession>A0A3F3PIY5</accession>
<dbReference type="RefSeq" id="XP_026619880.1">
    <property type="nucleotide sequence ID" value="XM_026772620.1"/>
</dbReference>